<evidence type="ECO:0000259" key="2">
    <source>
        <dbReference type="Pfam" id="PF17900"/>
    </source>
</evidence>
<dbReference type="GO" id="GO:0006508">
    <property type="term" value="P:proteolysis"/>
    <property type="evidence" value="ECO:0007669"/>
    <property type="project" value="TreeGrafter"/>
</dbReference>
<sequence length="267" mass="31185">MKSSFHGHLIHYLLGSYVICICISRALHSAVFAKYCTHCFRLPDTLEPIIYDLKLTLNSDLEYISGQVLIEIQCKQNTSLIQLHGNSLFLNIQHATLENRLTNETIDLKSPMLNWRDEVIEFRLEEWPLKHATVYYLQIWYTTRYADDGHGLMRHQDLERGIWINSLFEPVFARRLLPCFDEPRWRTAFKLELWLIGEFAHSSFTAFQLHHFLSTFLICHWPIHQLLQQNCTAGQGDMHLEILLLARLAGDGSKHYKGHVPLSARND</sequence>
<keyword evidence="1" id="KW-1133">Transmembrane helix</keyword>
<evidence type="ECO:0000313" key="3">
    <source>
        <dbReference type="Proteomes" id="UP000887574"/>
    </source>
</evidence>
<protein>
    <submittedName>
        <fullName evidence="4">Aminopeptidase N-like N-terminal domain-containing protein</fullName>
    </submittedName>
</protein>
<dbReference type="GO" id="GO:0016020">
    <property type="term" value="C:membrane"/>
    <property type="evidence" value="ECO:0007669"/>
    <property type="project" value="TreeGrafter"/>
</dbReference>
<dbReference type="InterPro" id="IPR045357">
    <property type="entry name" value="Aminopeptidase_N-like_N"/>
</dbReference>
<dbReference type="WBParaSite" id="jg23246">
    <property type="protein sequence ID" value="jg23246"/>
    <property type="gene ID" value="jg23246"/>
</dbReference>
<dbReference type="GO" id="GO:0005615">
    <property type="term" value="C:extracellular space"/>
    <property type="evidence" value="ECO:0007669"/>
    <property type="project" value="TreeGrafter"/>
</dbReference>
<dbReference type="Proteomes" id="UP000887574">
    <property type="component" value="Unplaced"/>
</dbReference>
<proteinExistence type="predicted"/>
<dbReference type="InterPro" id="IPR042097">
    <property type="entry name" value="Aminopeptidase_N-like_N_sf"/>
</dbReference>
<evidence type="ECO:0000256" key="1">
    <source>
        <dbReference type="SAM" id="Phobius"/>
    </source>
</evidence>
<keyword evidence="3" id="KW-1185">Reference proteome</keyword>
<dbReference type="PANTHER" id="PTHR11533:SF299">
    <property type="entry name" value="AMINOPEPTIDASE"/>
    <property type="match status" value="1"/>
</dbReference>
<dbReference type="AlphaFoldDB" id="A0A915DVK9"/>
<dbReference type="Gene3D" id="2.60.40.1730">
    <property type="entry name" value="tricorn interacting facor f3 domain"/>
    <property type="match status" value="1"/>
</dbReference>
<dbReference type="GO" id="GO:0008270">
    <property type="term" value="F:zinc ion binding"/>
    <property type="evidence" value="ECO:0007669"/>
    <property type="project" value="TreeGrafter"/>
</dbReference>
<keyword evidence="1" id="KW-0812">Transmembrane</keyword>
<dbReference type="GO" id="GO:0042277">
    <property type="term" value="F:peptide binding"/>
    <property type="evidence" value="ECO:0007669"/>
    <property type="project" value="TreeGrafter"/>
</dbReference>
<dbReference type="PANTHER" id="PTHR11533">
    <property type="entry name" value="PROTEASE M1 ZINC METALLOPROTEASE"/>
    <property type="match status" value="1"/>
</dbReference>
<name>A0A915DVK9_9BILA</name>
<feature type="domain" description="Aminopeptidase N-like N-terminal" evidence="2">
    <location>
        <begin position="48"/>
        <end position="193"/>
    </location>
</feature>
<dbReference type="SUPFAM" id="SSF63737">
    <property type="entry name" value="Leukotriene A4 hydrolase N-terminal domain"/>
    <property type="match status" value="1"/>
</dbReference>
<dbReference type="GO" id="GO:0005737">
    <property type="term" value="C:cytoplasm"/>
    <property type="evidence" value="ECO:0007669"/>
    <property type="project" value="TreeGrafter"/>
</dbReference>
<dbReference type="InterPro" id="IPR050344">
    <property type="entry name" value="Peptidase_M1_aminopeptidases"/>
</dbReference>
<dbReference type="GO" id="GO:0043171">
    <property type="term" value="P:peptide catabolic process"/>
    <property type="evidence" value="ECO:0007669"/>
    <property type="project" value="TreeGrafter"/>
</dbReference>
<accession>A0A915DVK9</accession>
<keyword evidence="1" id="KW-0472">Membrane</keyword>
<organism evidence="3 4">
    <name type="scientific">Ditylenchus dipsaci</name>
    <dbReference type="NCBI Taxonomy" id="166011"/>
    <lineage>
        <taxon>Eukaryota</taxon>
        <taxon>Metazoa</taxon>
        <taxon>Ecdysozoa</taxon>
        <taxon>Nematoda</taxon>
        <taxon>Chromadorea</taxon>
        <taxon>Rhabditida</taxon>
        <taxon>Tylenchina</taxon>
        <taxon>Tylenchomorpha</taxon>
        <taxon>Sphaerularioidea</taxon>
        <taxon>Anguinidae</taxon>
        <taxon>Anguininae</taxon>
        <taxon>Ditylenchus</taxon>
    </lineage>
</organism>
<dbReference type="Pfam" id="PF17900">
    <property type="entry name" value="Peptidase_M1_N"/>
    <property type="match status" value="1"/>
</dbReference>
<feature type="transmembrane region" description="Helical" evidence="1">
    <location>
        <begin position="12"/>
        <end position="33"/>
    </location>
</feature>
<dbReference type="GO" id="GO:0070006">
    <property type="term" value="F:metalloaminopeptidase activity"/>
    <property type="evidence" value="ECO:0007669"/>
    <property type="project" value="TreeGrafter"/>
</dbReference>
<evidence type="ECO:0000313" key="4">
    <source>
        <dbReference type="WBParaSite" id="jg23246"/>
    </source>
</evidence>
<reference evidence="4" key="1">
    <citation type="submission" date="2022-11" db="UniProtKB">
        <authorList>
            <consortium name="WormBaseParasite"/>
        </authorList>
    </citation>
    <scope>IDENTIFICATION</scope>
</reference>